<dbReference type="RefSeq" id="WP_152578470.1">
    <property type="nucleotide sequence ID" value="NZ_JAATJI010000001.1"/>
</dbReference>
<dbReference type="SUPFAM" id="SSF51735">
    <property type="entry name" value="NAD(P)-binding Rossmann-fold domains"/>
    <property type="match status" value="1"/>
</dbReference>
<protein>
    <submittedName>
        <fullName evidence="2">Saccharopine dehydrogenase</fullName>
    </submittedName>
</protein>
<dbReference type="AlphaFoldDB" id="A0A7C9KJF0"/>
<organism evidence="2 3">
    <name type="scientific">Sandarakinorhabdus fusca</name>
    <dbReference type="NCBI Taxonomy" id="1439888"/>
    <lineage>
        <taxon>Bacteria</taxon>
        <taxon>Pseudomonadati</taxon>
        <taxon>Pseudomonadota</taxon>
        <taxon>Alphaproteobacteria</taxon>
        <taxon>Sphingomonadales</taxon>
        <taxon>Sphingosinicellaceae</taxon>
        <taxon>Sandarakinorhabdus</taxon>
    </lineage>
</organism>
<feature type="domain" description="Saccharopine dehydrogenase NADP binding" evidence="1">
    <location>
        <begin position="5"/>
        <end position="124"/>
    </location>
</feature>
<dbReference type="Pfam" id="PF03435">
    <property type="entry name" value="Sacchrp_dh_NADP"/>
    <property type="match status" value="1"/>
</dbReference>
<evidence type="ECO:0000259" key="1">
    <source>
        <dbReference type="Pfam" id="PF03435"/>
    </source>
</evidence>
<dbReference type="Proteomes" id="UP000481327">
    <property type="component" value="Unassembled WGS sequence"/>
</dbReference>
<accession>A0A7C9KJF0</accession>
<reference evidence="2 3" key="1">
    <citation type="submission" date="2019-09" db="EMBL/GenBank/DDBJ databases">
        <title>Polymorphobacter sp. isolated from a lake in China.</title>
        <authorList>
            <person name="Liu Z."/>
        </authorList>
    </citation>
    <scope>NUCLEOTIDE SEQUENCE [LARGE SCALE GENOMIC DNA]</scope>
    <source>
        <strain evidence="2 3">D40P</strain>
    </source>
</reference>
<name>A0A7C9KJF0_9SPHN</name>
<dbReference type="InterPro" id="IPR005097">
    <property type="entry name" value="Sacchrp_dh_NADP-bd"/>
</dbReference>
<gene>
    <name evidence="2" type="ORF">F3168_12205</name>
</gene>
<dbReference type="PANTHER" id="PTHR43781:SF1">
    <property type="entry name" value="SACCHAROPINE DEHYDROGENASE"/>
    <property type="match status" value="1"/>
</dbReference>
<comment type="caution">
    <text evidence="2">The sequence shown here is derived from an EMBL/GenBank/DDBJ whole genome shotgun (WGS) entry which is preliminary data.</text>
</comment>
<evidence type="ECO:0000313" key="2">
    <source>
        <dbReference type="EMBL" id="MQT18019.1"/>
    </source>
</evidence>
<dbReference type="Gene3D" id="3.40.50.720">
    <property type="entry name" value="NAD(P)-binding Rossmann-like Domain"/>
    <property type="match status" value="1"/>
</dbReference>
<evidence type="ECO:0000313" key="3">
    <source>
        <dbReference type="Proteomes" id="UP000481327"/>
    </source>
</evidence>
<proteinExistence type="predicted"/>
<dbReference type="PANTHER" id="PTHR43781">
    <property type="entry name" value="SACCHAROPINE DEHYDROGENASE"/>
    <property type="match status" value="1"/>
</dbReference>
<dbReference type="OrthoDB" id="4420885at2"/>
<sequence>MTGRVLLYGATGFSGTLIAARLVASGVDFTLAGRNAALLAALGERLGRPWRAFGLHDPAAIDAGLAGMAVVVNAAGPFVHTAGPMMAACLRVGADYLDITGEWPVFAEAMALSEAAAAAGVMLMPGAGVCIVATEGLLALAAARHPDTVAVQLAASRHSRLVRGSVRTIVAMNDEHVRARRGGQIVCSPSGHRVREFDFGAGPVDAVAVTWPEVITGEFSTGIANIETYAEAARPAQLLVRAGGLLAPHLKGPAAGWPAALAELWPATGEEDVAGLDTGFVLVAHCHDRWRRVTRLRLRVDDGHDVTAVTTDAIVRAVLAGNRAPGFSTPTRRFGGDFILKLGCAEVLKEQP</sequence>
<dbReference type="EMBL" id="WIOL01000004">
    <property type="protein sequence ID" value="MQT18019.1"/>
    <property type="molecule type" value="Genomic_DNA"/>
</dbReference>
<keyword evidence="3" id="KW-1185">Reference proteome</keyword>
<dbReference type="InterPro" id="IPR036291">
    <property type="entry name" value="NAD(P)-bd_dom_sf"/>
</dbReference>